<proteinExistence type="predicted"/>
<dbReference type="EMBL" id="JAACJJ010000057">
    <property type="protein sequence ID" value="KAF5310769.1"/>
    <property type="molecule type" value="Genomic_DNA"/>
</dbReference>
<evidence type="ECO:0000313" key="3">
    <source>
        <dbReference type="Proteomes" id="UP000567179"/>
    </source>
</evidence>
<sequence length="463" mass="51036">MSDPFTHTVQPVVSNDEDQARLPRDSRRPSESWLNKPAWMDGSSDPPILFHSMEEINATLRRFGRNSAGQVVQHEEHSTPTPVALPAPAPLTPSLVPSATTHYHVEQPATVISTNVPRIPYYVQVTVARTVTIPATGRTKAATKKDKLTKMESIVLDGISRVDFLKEALKVHGLSSEYSPDFEIALEALFAKRGKVHVYADLDLDGMEGFRIRPMLPSTMSSRAGDENDELAYGLVYVPKVADFDEALQIQGTFILQLKQKWVCEKHQGEHGEPGHCYVNGSGAHIRLNPRRLKEWAAAWAAGEVTKHEPPNTASFDGARDGRLSSTKVRGQSGPRAPVAAPSTSDDILRFMASVGPALAEISHSPGRPVSKRSKVVSPLPENGRQLQMCLRQFFEAHNIDLMMHEGALAENDYSPDIIPFVADADLAVIFKVTNGIVLKFKKFCKQWFGRYEAKMAAGQADD</sequence>
<evidence type="ECO:0000256" key="1">
    <source>
        <dbReference type="SAM" id="MobiDB-lite"/>
    </source>
</evidence>
<accession>A0A8H5ESI7</accession>
<gene>
    <name evidence="2" type="ORF">D9619_007649</name>
</gene>
<feature type="compositionally biased region" description="Polar residues" evidence="1">
    <location>
        <begin position="1"/>
        <end position="13"/>
    </location>
</feature>
<organism evidence="2 3">
    <name type="scientific">Psilocybe cf. subviscida</name>
    <dbReference type="NCBI Taxonomy" id="2480587"/>
    <lineage>
        <taxon>Eukaryota</taxon>
        <taxon>Fungi</taxon>
        <taxon>Dikarya</taxon>
        <taxon>Basidiomycota</taxon>
        <taxon>Agaricomycotina</taxon>
        <taxon>Agaricomycetes</taxon>
        <taxon>Agaricomycetidae</taxon>
        <taxon>Agaricales</taxon>
        <taxon>Agaricineae</taxon>
        <taxon>Strophariaceae</taxon>
        <taxon>Psilocybe</taxon>
    </lineage>
</organism>
<feature type="region of interest" description="Disordered" evidence="1">
    <location>
        <begin position="1"/>
        <end position="39"/>
    </location>
</feature>
<feature type="region of interest" description="Disordered" evidence="1">
    <location>
        <begin position="308"/>
        <end position="342"/>
    </location>
</feature>
<keyword evidence="3" id="KW-1185">Reference proteome</keyword>
<dbReference type="AlphaFoldDB" id="A0A8H5ESI7"/>
<dbReference type="OrthoDB" id="3261928at2759"/>
<feature type="compositionally biased region" description="Basic and acidic residues" evidence="1">
    <location>
        <begin position="18"/>
        <end position="30"/>
    </location>
</feature>
<evidence type="ECO:0000313" key="2">
    <source>
        <dbReference type="EMBL" id="KAF5310769.1"/>
    </source>
</evidence>
<reference evidence="2 3" key="1">
    <citation type="journal article" date="2020" name="ISME J.">
        <title>Uncovering the hidden diversity of litter-decomposition mechanisms in mushroom-forming fungi.</title>
        <authorList>
            <person name="Floudas D."/>
            <person name="Bentzer J."/>
            <person name="Ahren D."/>
            <person name="Johansson T."/>
            <person name="Persson P."/>
            <person name="Tunlid A."/>
        </authorList>
    </citation>
    <scope>NUCLEOTIDE SEQUENCE [LARGE SCALE GENOMIC DNA]</scope>
    <source>
        <strain evidence="2 3">CBS 101986</strain>
    </source>
</reference>
<feature type="region of interest" description="Disordered" evidence="1">
    <location>
        <begin position="67"/>
        <end position="87"/>
    </location>
</feature>
<dbReference type="Proteomes" id="UP000567179">
    <property type="component" value="Unassembled WGS sequence"/>
</dbReference>
<name>A0A8H5ESI7_9AGAR</name>
<protein>
    <submittedName>
        <fullName evidence="2">Uncharacterized protein</fullName>
    </submittedName>
</protein>
<comment type="caution">
    <text evidence="2">The sequence shown here is derived from an EMBL/GenBank/DDBJ whole genome shotgun (WGS) entry which is preliminary data.</text>
</comment>